<keyword evidence="3 8" id="KW-0347">Helicase</keyword>
<dbReference type="Pfam" id="PF00270">
    <property type="entry name" value="DEAD"/>
    <property type="match status" value="1"/>
</dbReference>
<dbReference type="InterPro" id="IPR010225">
    <property type="entry name" value="HrpB"/>
</dbReference>
<reference evidence="8 9" key="1">
    <citation type="journal article" date="2013" name="Stand. Genomic Sci.">
        <title>Genomic Encyclopedia of Type Strains, Phase I: The one thousand microbial genomes (KMG-I) project.</title>
        <authorList>
            <person name="Kyrpides N.C."/>
            <person name="Woyke T."/>
            <person name="Eisen J.A."/>
            <person name="Garrity G."/>
            <person name="Lilburn T.G."/>
            <person name="Beck B.J."/>
            <person name="Whitman W.B."/>
            <person name="Hugenholtz P."/>
            <person name="Klenk H.P."/>
        </authorList>
    </citation>
    <scope>NUCLEOTIDE SEQUENCE [LARGE SCALE GENOMIC DNA]</scope>
    <source>
        <strain evidence="8 9">DSM 45044</strain>
    </source>
</reference>
<dbReference type="GO" id="GO:0016787">
    <property type="term" value="F:hydrolase activity"/>
    <property type="evidence" value="ECO:0007669"/>
    <property type="project" value="UniProtKB-KW"/>
</dbReference>
<proteinExistence type="predicted"/>
<dbReference type="Gene3D" id="3.40.50.300">
    <property type="entry name" value="P-loop containing nucleotide triphosphate hydrolases"/>
    <property type="match status" value="2"/>
</dbReference>
<dbReference type="EMBL" id="VLLL01000005">
    <property type="protein sequence ID" value="TWJ16026.1"/>
    <property type="molecule type" value="Genomic_DNA"/>
</dbReference>
<keyword evidence="1" id="KW-0547">Nucleotide-binding</keyword>
<dbReference type="InterPro" id="IPR007502">
    <property type="entry name" value="Helicase-assoc_dom"/>
</dbReference>
<dbReference type="PROSITE" id="PS51192">
    <property type="entry name" value="HELICASE_ATP_BIND_1"/>
    <property type="match status" value="1"/>
</dbReference>
<dbReference type="AlphaFoldDB" id="A0A562VDR1"/>
<dbReference type="InterPro" id="IPR049614">
    <property type="entry name" value="HrpB_DEXH"/>
</dbReference>
<dbReference type="SMART" id="SM00847">
    <property type="entry name" value="HA2"/>
    <property type="match status" value="1"/>
</dbReference>
<dbReference type="OrthoDB" id="9805617at2"/>
<evidence type="ECO:0000256" key="2">
    <source>
        <dbReference type="ARBA" id="ARBA00022801"/>
    </source>
</evidence>
<keyword evidence="4" id="KW-0067">ATP-binding</keyword>
<feature type="domain" description="Helicase ATP-binding" evidence="6">
    <location>
        <begin position="22"/>
        <end position="183"/>
    </location>
</feature>
<dbReference type="Proteomes" id="UP000321617">
    <property type="component" value="Unassembled WGS sequence"/>
</dbReference>
<dbReference type="InterPro" id="IPR014001">
    <property type="entry name" value="Helicase_ATP-bd"/>
</dbReference>
<evidence type="ECO:0000259" key="6">
    <source>
        <dbReference type="PROSITE" id="PS51192"/>
    </source>
</evidence>
<dbReference type="InterPro" id="IPR013689">
    <property type="entry name" value="RNA_helicase_ATP-dep_HrpB_C"/>
</dbReference>
<evidence type="ECO:0000256" key="5">
    <source>
        <dbReference type="SAM" id="MobiDB-lite"/>
    </source>
</evidence>
<dbReference type="CDD" id="cd17990">
    <property type="entry name" value="DEXHc_HrpB"/>
    <property type="match status" value="1"/>
</dbReference>
<sequence>MTSSSTVPGSDLPVHGVLPALVGTLRTGGAAVLVAPPGTGKTSLVPLALAEAVPGRVLVAEPRRIATRAAARRMAELTGTRLGEFVGYTVRGDRAVSADTRIEVVTTGVLVRRLQHDPELAGVSAVVIDECHERHLDTDLAVAFLTDVRDGLRPDLWLLATSATAQADRLADVLGGPEPAPVLTATAPVHPLEVVWCPAGRPAISANLGVHRDFLAHVATTVRRAVTERTGDVLVFLPGVGEIDTVARLLNGVSGADVLTLHGRQGAERQDAALRPGTRRRIVLSTAVAESSLTVPGVEVVVDSGLARQPRLDHARGMGSLVTVRAARDAAVQRAGRAARTGPGTVYRCWSEAEHERLPQHSAPEIDTADLTGFLLQLAGWGTPLGRGLRMVAPPPAGPVAAATAVLSSLGAVEEDGRVTRRGERIAAVGVHPRLARALIDGAEHVGARTAAELVAVLSGDHRDGDDLARLRRRLADDRGGRGAEWRAETARLRRALGESGPTPPVRGDRAAAIVIGLAYPRWQGRWRRAGGGDYLLASGTAVALAPGSALSGAEWIAVADASRRPGESTATVRLGAATDADTARLIDPSQWTTTDEVVWRDGDVTADRVDRFGAVELRRARIGDPPADRVAAALADGLAAEGLALLRFDGAADDLRRRIAFCRHALGDDWPDVSPDRLARDAPQWLAPDLARCRNRRDLARIDVSAALRRLLDWRQAADLDRLAPVTVEIPSGGRRRIDYSDPAAPTVSAKLQEFFGATVTPTVADGRVPVVLHLLSPAGRPVAVTADLPSFWRGAYRQVRAELRGRYPRHPWPEDPTTAVATARTNRRAR</sequence>
<dbReference type="InterPro" id="IPR011545">
    <property type="entry name" value="DEAD/DEAH_box_helicase_dom"/>
</dbReference>
<dbReference type="SMART" id="SM00490">
    <property type="entry name" value="HELICc"/>
    <property type="match status" value="1"/>
</dbReference>
<organism evidence="8 9">
    <name type="scientific">Stackebrandtia albiflava</name>
    <dbReference type="NCBI Taxonomy" id="406432"/>
    <lineage>
        <taxon>Bacteria</taxon>
        <taxon>Bacillati</taxon>
        <taxon>Actinomycetota</taxon>
        <taxon>Actinomycetes</taxon>
        <taxon>Glycomycetales</taxon>
        <taxon>Glycomycetaceae</taxon>
        <taxon>Stackebrandtia</taxon>
    </lineage>
</organism>
<dbReference type="CDD" id="cd18791">
    <property type="entry name" value="SF2_C_RHA"/>
    <property type="match status" value="1"/>
</dbReference>
<dbReference type="GO" id="GO:0004386">
    <property type="term" value="F:helicase activity"/>
    <property type="evidence" value="ECO:0007669"/>
    <property type="project" value="UniProtKB-KW"/>
</dbReference>
<dbReference type="GO" id="GO:0005524">
    <property type="term" value="F:ATP binding"/>
    <property type="evidence" value="ECO:0007669"/>
    <property type="project" value="UniProtKB-KW"/>
</dbReference>
<evidence type="ECO:0000256" key="4">
    <source>
        <dbReference type="ARBA" id="ARBA00022840"/>
    </source>
</evidence>
<dbReference type="SUPFAM" id="SSF52540">
    <property type="entry name" value="P-loop containing nucleoside triphosphate hydrolases"/>
    <property type="match status" value="1"/>
</dbReference>
<dbReference type="Gene3D" id="1.20.120.1080">
    <property type="match status" value="1"/>
</dbReference>
<gene>
    <name evidence="8" type="ORF">LX16_1746</name>
</gene>
<dbReference type="InterPro" id="IPR027417">
    <property type="entry name" value="P-loop_NTPase"/>
</dbReference>
<name>A0A562VDR1_9ACTN</name>
<evidence type="ECO:0000256" key="3">
    <source>
        <dbReference type="ARBA" id="ARBA00022806"/>
    </source>
</evidence>
<keyword evidence="2" id="KW-0378">Hydrolase</keyword>
<feature type="domain" description="Helicase C-terminal" evidence="7">
    <location>
        <begin position="221"/>
        <end position="382"/>
    </location>
</feature>
<accession>A0A562VDR1</accession>
<dbReference type="RefSeq" id="WP_147135716.1">
    <property type="nucleotide sequence ID" value="NZ_BAABIJ010000001.1"/>
</dbReference>
<dbReference type="Pfam" id="PF00271">
    <property type="entry name" value="Helicase_C"/>
    <property type="match status" value="1"/>
</dbReference>
<evidence type="ECO:0000313" key="9">
    <source>
        <dbReference type="Proteomes" id="UP000321617"/>
    </source>
</evidence>
<dbReference type="SMART" id="SM00487">
    <property type="entry name" value="DEXDc"/>
    <property type="match status" value="1"/>
</dbReference>
<dbReference type="InterPro" id="IPR001650">
    <property type="entry name" value="Helicase_C-like"/>
</dbReference>
<keyword evidence="9" id="KW-1185">Reference proteome</keyword>
<evidence type="ECO:0000313" key="8">
    <source>
        <dbReference type="EMBL" id="TWJ16026.1"/>
    </source>
</evidence>
<feature type="region of interest" description="Disordered" evidence="5">
    <location>
        <begin position="809"/>
        <end position="832"/>
    </location>
</feature>
<evidence type="ECO:0000259" key="7">
    <source>
        <dbReference type="PROSITE" id="PS51194"/>
    </source>
</evidence>
<dbReference type="PANTHER" id="PTHR43519:SF1">
    <property type="entry name" value="ATP-DEPENDENT RNA HELICASE HRPB"/>
    <property type="match status" value="1"/>
</dbReference>
<dbReference type="GO" id="GO:0003676">
    <property type="term" value="F:nucleic acid binding"/>
    <property type="evidence" value="ECO:0007669"/>
    <property type="project" value="InterPro"/>
</dbReference>
<dbReference type="NCBIfam" id="TIGR01970">
    <property type="entry name" value="DEAH_box_HrpB"/>
    <property type="match status" value="1"/>
</dbReference>
<protein>
    <submittedName>
        <fullName evidence="8">ATP-dependent helicase HrpB</fullName>
    </submittedName>
</protein>
<dbReference type="PANTHER" id="PTHR43519">
    <property type="entry name" value="ATP-DEPENDENT RNA HELICASE HRPB"/>
    <property type="match status" value="1"/>
</dbReference>
<dbReference type="PROSITE" id="PS51194">
    <property type="entry name" value="HELICASE_CTER"/>
    <property type="match status" value="1"/>
</dbReference>
<dbReference type="PIRSF" id="PIRSF005496">
    <property type="entry name" value="ATP_hel_hrpB"/>
    <property type="match status" value="1"/>
</dbReference>
<comment type="caution">
    <text evidence="8">The sequence shown here is derived from an EMBL/GenBank/DDBJ whole genome shotgun (WGS) entry which is preliminary data.</text>
</comment>
<evidence type="ECO:0000256" key="1">
    <source>
        <dbReference type="ARBA" id="ARBA00022741"/>
    </source>
</evidence>
<dbReference type="Pfam" id="PF08482">
    <property type="entry name" value="HrpB_C"/>
    <property type="match status" value="1"/>
</dbReference>